<comment type="similarity">
    <text evidence="7">Belongs to the aldolase class II family. MtnB subfamily.</text>
</comment>
<comment type="cofactor">
    <cofactor evidence="7">
        <name>Zn(2+)</name>
        <dbReference type="ChEBI" id="CHEBI:29105"/>
    </cofactor>
    <text evidence="7">Binds 1 zinc ion per subunit.</text>
</comment>
<feature type="region of interest" description="Disordered" evidence="8">
    <location>
        <begin position="1"/>
        <end position="35"/>
    </location>
</feature>
<dbReference type="Proteomes" id="UP000193218">
    <property type="component" value="Unassembled WGS sequence"/>
</dbReference>
<dbReference type="NCBIfam" id="TIGR03328">
    <property type="entry name" value="salvage_mtnB"/>
    <property type="match status" value="1"/>
</dbReference>
<keyword evidence="5 7" id="KW-0486">Methionine biosynthesis</keyword>
<proteinExistence type="inferred from homology"/>
<dbReference type="FunCoup" id="A0A1Y1UG39">
    <property type="interactions" value="275"/>
</dbReference>
<dbReference type="InterPro" id="IPR027514">
    <property type="entry name" value="Salvage_MtnB_euk"/>
</dbReference>
<dbReference type="UniPathway" id="UPA00904">
    <property type="reaction ID" value="UER00875"/>
</dbReference>
<evidence type="ECO:0000259" key="9">
    <source>
        <dbReference type="SMART" id="SM01007"/>
    </source>
</evidence>
<feature type="binding site" evidence="7">
    <location>
        <position position="140"/>
    </location>
    <ligand>
        <name>Zn(2+)</name>
        <dbReference type="ChEBI" id="CHEBI:29105"/>
    </ligand>
</feature>
<dbReference type="PANTHER" id="PTHR10640:SF7">
    <property type="entry name" value="METHYLTHIORIBULOSE-1-PHOSPHATE DEHYDRATASE"/>
    <property type="match status" value="1"/>
</dbReference>
<feature type="binding site" evidence="7">
    <location>
        <position position="222"/>
    </location>
    <ligand>
        <name>Zn(2+)</name>
        <dbReference type="ChEBI" id="CHEBI:29105"/>
    </ligand>
</feature>
<evidence type="ECO:0000256" key="1">
    <source>
        <dbReference type="ARBA" id="ARBA00022490"/>
    </source>
</evidence>
<keyword evidence="2 7" id="KW-0028">Amino-acid biosynthesis</keyword>
<dbReference type="SMART" id="SM01007">
    <property type="entry name" value="Aldolase_II"/>
    <property type="match status" value="1"/>
</dbReference>
<dbReference type="InterPro" id="IPR036409">
    <property type="entry name" value="Aldolase_II/adducin_N_sf"/>
</dbReference>
<dbReference type="Pfam" id="PF00596">
    <property type="entry name" value="Aldolase_II"/>
    <property type="match status" value="1"/>
</dbReference>
<name>A0A1Y1UG39_9TREE</name>
<dbReference type="SUPFAM" id="SSF53639">
    <property type="entry name" value="AraD/HMP-PK domain-like"/>
    <property type="match status" value="1"/>
</dbReference>
<keyword evidence="3 7" id="KW-0479">Metal-binding</keyword>
<reference evidence="10 11" key="1">
    <citation type="submission" date="2017-03" db="EMBL/GenBank/DDBJ databases">
        <title>Widespread Adenine N6-methylation of Active Genes in Fungi.</title>
        <authorList>
            <consortium name="DOE Joint Genome Institute"/>
            <person name="Mondo S.J."/>
            <person name="Dannebaum R.O."/>
            <person name="Kuo R.C."/>
            <person name="Louie K.B."/>
            <person name="Bewick A.J."/>
            <person name="Labutti K."/>
            <person name="Haridas S."/>
            <person name="Kuo A."/>
            <person name="Salamov A."/>
            <person name="Ahrendt S.R."/>
            <person name="Lau R."/>
            <person name="Bowen B.P."/>
            <person name="Lipzen A."/>
            <person name="Sullivan W."/>
            <person name="Andreopoulos W.B."/>
            <person name="Clum A."/>
            <person name="Lindquist E."/>
            <person name="Daum C."/>
            <person name="Northen T.R."/>
            <person name="Ramamoorthy G."/>
            <person name="Schmitz R.J."/>
            <person name="Gryganskyi A."/>
            <person name="Culley D."/>
            <person name="Magnuson J."/>
            <person name="James T.Y."/>
            <person name="O'Malley M.A."/>
            <person name="Stajich J.E."/>
            <person name="Spatafora J.W."/>
            <person name="Visel A."/>
            <person name="Grigoriev I.V."/>
        </authorList>
    </citation>
    <scope>NUCLEOTIDE SEQUENCE [LARGE SCALE GENOMIC DNA]</scope>
    <source>
        <strain evidence="10 11">NRRL Y-17943</strain>
    </source>
</reference>
<feature type="binding site" evidence="7">
    <location>
        <position position="122"/>
    </location>
    <ligand>
        <name>substrate</name>
    </ligand>
</feature>
<organism evidence="10 11">
    <name type="scientific">Kockovaella imperatae</name>
    <dbReference type="NCBI Taxonomy" id="4999"/>
    <lineage>
        <taxon>Eukaryota</taxon>
        <taxon>Fungi</taxon>
        <taxon>Dikarya</taxon>
        <taxon>Basidiomycota</taxon>
        <taxon>Agaricomycotina</taxon>
        <taxon>Tremellomycetes</taxon>
        <taxon>Tremellales</taxon>
        <taxon>Cuniculitremaceae</taxon>
        <taxon>Kockovaella</taxon>
    </lineage>
</organism>
<comment type="caution">
    <text evidence="10">The sequence shown here is derived from an EMBL/GenBank/DDBJ whole genome shotgun (WGS) entry which is preliminary data.</text>
</comment>
<dbReference type="Gene3D" id="3.40.225.10">
    <property type="entry name" value="Class II aldolase/adducin N-terminal domain"/>
    <property type="match status" value="1"/>
</dbReference>
<dbReference type="GO" id="GO:0046570">
    <property type="term" value="F:methylthioribulose 1-phosphate dehydratase activity"/>
    <property type="evidence" value="ECO:0007669"/>
    <property type="project" value="UniProtKB-UniRule"/>
</dbReference>
<dbReference type="InterPro" id="IPR017714">
    <property type="entry name" value="MethylthioRu-1-P_deHdtase_MtnB"/>
</dbReference>
<comment type="subcellular location">
    <subcellularLocation>
        <location evidence="7">Cytoplasm</location>
    </subcellularLocation>
</comment>
<evidence type="ECO:0000313" key="11">
    <source>
        <dbReference type="Proteomes" id="UP000193218"/>
    </source>
</evidence>
<feature type="compositionally biased region" description="Polar residues" evidence="8">
    <location>
        <begin position="18"/>
        <end position="27"/>
    </location>
</feature>
<evidence type="ECO:0000256" key="5">
    <source>
        <dbReference type="ARBA" id="ARBA00023167"/>
    </source>
</evidence>
<dbReference type="AlphaFoldDB" id="A0A1Y1UG39"/>
<feature type="binding site" evidence="7">
    <location>
        <position position="142"/>
    </location>
    <ligand>
        <name>Zn(2+)</name>
        <dbReference type="ChEBI" id="CHEBI:29105"/>
    </ligand>
</feature>
<dbReference type="OrthoDB" id="191080at2759"/>
<dbReference type="InterPro" id="IPR001303">
    <property type="entry name" value="Aldolase_II/adducin_N"/>
</dbReference>
<dbReference type="EMBL" id="NBSH01000008">
    <property type="protein sequence ID" value="ORX36497.1"/>
    <property type="molecule type" value="Genomic_DNA"/>
</dbReference>
<dbReference type="HAMAP" id="MF_03116">
    <property type="entry name" value="Salvage_MtnB_euk"/>
    <property type="match status" value="1"/>
</dbReference>
<keyword evidence="11" id="KW-1185">Reference proteome</keyword>
<comment type="function">
    <text evidence="7">Catalyzes the dehydration of methylthioribulose-1-phosphate (MTRu-1-P) into 2,3-diketo-5-methylthiopentyl-1-phosphate (DK-MTP-1-P).</text>
</comment>
<dbReference type="GO" id="GO:0008270">
    <property type="term" value="F:zinc ion binding"/>
    <property type="evidence" value="ECO:0007669"/>
    <property type="project" value="UniProtKB-UniRule"/>
</dbReference>
<dbReference type="PANTHER" id="PTHR10640">
    <property type="entry name" value="METHYLTHIORIBULOSE-1-PHOSPHATE DEHYDRATASE"/>
    <property type="match status" value="1"/>
</dbReference>
<protein>
    <recommendedName>
        <fullName evidence="7">Methylthioribulose-1-phosphate dehydratase</fullName>
        <shortName evidence="7">MTRu-1-P dehydratase</shortName>
        <ecNumber evidence="7">4.2.1.109</ecNumber>
    </recommendedName>
</protein>
<feature type="active site" description="Proton donor/acceptor" evidence="7">
    <location>
        <position position="166"/>
    </location>
</feature>
<dbReference type="GO" id="GO:0019509">
    <property type="term" value="P:L-methionine salvage from methylthioadenosine"/>
    <property type="evidence" value="ECO:0007669"/>
    <property type="project" value="UniProtKB-UniRule"/>
</dbReference>
<evidence type="ECO:0000256" key="2">
    <source>
        <dbReference type="ARBA" id="ARBA00022605"/>
    </source>
</evidence>
<dbReference type="InParanoid" id="A0A1Y1UG39"/>
<evidence type="ECO:0000256" key="4">
    <source>
        <dbReference type="ARBA" id="ARBA00022833"/>
    </source>
</evidence>
<feature type="domain" description="Class II aldolase/adducin N-terminal" evidence="9">
    <location>
        <begin position="42"/>
        <end position="249"/>
    </location>
</feature>
<dbReference type="FunFam" id="3.40.225.10:FF:000003">
    <property type="entry name" value="Methylthioribulose-1-phosphate dehydratase"/>
    <property type="match status" value="1"/>
</dbReference>
<feature type="compositionally biased region" description="Low complexity" evidence="8">
    <location>
        <begin position="1"/>
        <end position="15"/>
    </location>
</feature>
<gene>
    <name evidence="7" type="primary">MDE1</name>
    <name evidence="10" type="ORF">BD324DRAFT_629068</name>
</gene>
<evidence type="ECO:0000313" key="10">
    <source>
        <dbReference type="EMBL" id="ORX36497.1"/>
    </source>
</evidence>
<dbReference type="STRING" id="4999.A0A1Y1UG39"/>
<evidence type="ECO:0000256" key="7">
    <source>
        <dbReference type="HAMAP-Rule" id="MF_03116"/>
    </source>
</evidence>
<evidence type="ECO:0000256" key="3">
    <source>
        <dbReference type="ARBA" id="ARBA00022723"/>
    </source>
</evidence>
<keyword evidence="4 7" id="KW-0862">Zinc</keyword>
<evidence type="ECO:0000256" key="8">
    <source>
        <dbReference type="SAM" id="MobiDB-lite"/>
    </source>
</evidence>
<comment type="catalytic activity">
    <reaction evidence="7">
        <text>5-(methylsulfanyl)-D-ribulose 1-phosphate = 5-methylsulfanyl-2,3-dioxopentyl phosphate + H2O</text>
        <dbReference type="Rhea" id="RHEA:15549"/>
        <dbReference type="ChEBI" id="CHEBI:15377"/>
        <dbReference type="ChEBI" id="CHEBI:58548"/>
        <dbReference type="ChEBI" id="CHEBI:58828"/>
        <dbReference type="EC" id="4.2.1.109"/>
    </reaction>
</comment>
<sequence length="266" mass="29481">MSSSSAVPQPSSHVHQLNGEQSHSSNDPDALIRSDDPEHPANLICDLCRGFYNLGWVTGTGGGISIRHGEHVYLAPSGVQKERIQPEHIFVLPFAQSSVPKPGSKRDFIRVPQKKGLKESACTPLFWNAFTMRNAGACIHTHSQHAVMLTLLLPKDAQSFKISHQEMIKGVRKGGVNSTLRFFDTLEVPIIENTADEEDLTSGMAQAMENYPDAPAILVRRHGVYVWGNTWEQAKTQCECLDYLFEIAVKMLQAKIPLVHEDEPSS</sequence>
<accession>A0A1Y1UG39</accession>
<dbReference type="GO" id="GO:0005737">
    <property type="term" value="C:cytoplasm"/>
    <property type="evidence" value="ECO:0007669"/>
    <property type="project" value="UniProtKB-SubCell"/>
</dbReference>
<keyword evidence="1 7" id="KW-0963">Cytoplasm</keyword>
<keyword evidence="6 7" id="KW-0456">Lyase</keyword>
<dbReference type="EC" id="4.2.1.109" evidence="7"/>
<comment type="pathway">
    <text evidence="7">Amino-acid biosynthesis; L-methionine biosynthesis via salvage pathway; L-methionine from S-methyl-5-thio-alpha-D-ribose 1-phosphate: step 2/6.</text>
</comment>
<evidence type="ECO:0000256" key="6">
    <source>
        <dbReference type="ARBA" id="ARBA00023239"/>
    </source>
</evidence>